<comment type="similarity">
    <text evidence="1">Belongs to the C/M/P thioester hydrolase family.</text>
</comment>
<dbReference type="PANTHER" id="PTHR11066">
    <property type="entry name" value="ACYL-COA THIOESTERASE"/>
    <property type="match status" value="1"/>
</dbReference>
<dbReference type="InterPro" id="IPR042171">
    <property type="entry name" value="Acyl-CoA_hotdog"/>
</dbReference>
<evidence type="ECO:0000313" key="5">
    <source>
        <dbReference type="EMBL" id="SKB29704.1"/>
    </source>
</evidence>
<dbReference type="CDD" id="cd03444">
    <property type="entry name" value="Thioesterase_II_repeat1"/>
    <property type="match status" value="1"/>
</dbReference>
<evidence type="ECO:0000256" key="1">
    <source>
        <dbReference type="ARBA" id="ARBA00006538"/>
    </source>
</evidence>
<keyword evidence="2" id="KW-0378">Hydrolase</keyword>
<dbReference type="InterPro" id="IPR003703">
    <property type="entry name" value="Acyl_CoA_thio"/>
</dbReference>
<protein>
    <submittedName>
        <fullName evidence="5">Acyl-CoA thioesterase-2</fullName>
    </submittedName>
</protein>
<proteinExistence type="inferred from homology"/>
<dbReference type="GO" id="GO:0006637">
    <property type="term" value="P:acyl-CoA metabolic process"/>
    <property type="evidence" value="ECO:0007669"/>
    <property type="project" value="InterPro"/>
</dbReference>
<dbReference type="OrthoDB" id="9781019at2"/>
<gene>
    <name evidence="5" type="ORF">SAMN06295920_101559</name>
</gene>
<dbReference type="Proteomes" id="UP000189818">
    <property type="component" value="Unassembled WGS sequence"/>
</dbReference>
<dbReference type="CDD" id="cd03445">
    <property type="entry name" value="Thioesterase_II_repeat2"/>
    <property type="match status" value="1"/>
</dbReference>
<evidence type="ECO:0000259" key="4">
    <source>
        <dbReference type="Pfam" id="PF20789"/>
    </source>
</evidence>
<dbReference type="AlphaFoldDB" id="A0A1T5A3Z8"/>
<dbReference type="EMBL" id="FUYM01000001">
    <property type="protein sequence ID" value="SKB29704.1"/>
    <property type="molecule type" value="Genomic_DNA"/>
</dbReference>
<dbReference type="Gene3D" id="2.40.160.210">
    <property type="entry name" value="Acyl-CoA thioesterase, double hotdog domain"/>
    <property type="match status" value="1"/>
</dbReference>
<dbReference type="RefSeq" id="WP_079646487.1">
    <property type="nucleotide sequence ID" value="NZ_FUYM01000001.1"/>
</dbReference>
<reference evidence="6" key="1">
    <citation type="submission" date="2017-02" db="EMBL/GenBank/DDBJ databases">
        <authorList>
            <person name="Varghese N."/>
            <person name="Submissions S."/>
        </authorList>
    </citation>
    <scope>NUCLEOTIDE SEQUENCE [LARGE SCALE GENOMIC DNA]</scope>
    <source>
        <strain evidence="6">UM2</strain>
    </source>
</reference>
<dbReference type="Pfam" id="PF20789">
    <property type="entry name" value="4HBT_3C"/>
    <property type="match status" value="1"/>
</dbReference>
<dbReference type="PANTHER" id="PTHR11066:SF34">
    <property type="entry name" value="ACYL-COENZYME A THIOESTERASE 8"/>
    <property type="match status" value="1"/>
</dbReference>
<name>A0A1T5A3Z8_9SPHN</name>
<evidence type="ECO:0000313" key="6">
    <source>
        <dbReference type="Proteomes" id="UP000189818"/>
    </source>
</evidence>
<feature type="domain" description="Acyl-CoA thioesterase-like C-terminal" evidence="4">
    <location>
        <begin position="152"/>
        <end position="293"/>
    </location>
</feature>
<accession>A0A1T5A3Z8</accession>
<dbReference type="InterPro" id="IPR049449">
    <property type="entry name" value="TesB_ACOT8-like_N"/>
</dbReference>
<organism evidence="5 6">
    <name type="scientific">Rhizorhabdus histidinilytica</name>
    <dbReference type="NCBI Taxonomy" id="439228"/>
    <lineage>
        <taxon>Bacteria</taxon>
        <taxon>Pseudomonadati</taxon>
        <taxon>Pseudomonadota</taxon>
        <taxon>Alphaproteobacteria</taxon>
        <taxon>Sphingomonadales</taxon>
        <taxon>Sphingomonadaceae</taxon>
        <taxon>Rhizorhabdus</taxon>
    </lineage>
</organism>
<dbReference type="InterPro" id="IPR029069">
    <property type="entry name" value="HotDog_dom_sf"/>
</dbReference>
<dbReference type="SUPFAM" id="SSF54637">
    <property type="entry name" value="Thioesterase/thiol ester dehydrase-isomerase"/>
    <property type="match status" value="2"/>
</dbReference>
<dbReference type="InterPro" id="IPR049450">
    <property type="entry name" value="ACOT8-like_C"/>
</dbReference>
<evidence type="ECO:0000259" key="3">
    <source>
        <dbReference type="Pfam" id="PF13622"/>
    </source>
</evidence>
<sequence length="301" mass="32915">MADGGVEHGGDAEMRVSAGEILAIEPVGEDRFIGGAGGVNHIGTVFGGRLAAQALLSAARTVEAMPPTSLHGYFLAPAQISLPIEYRVERLRDSRRFAHRQVTAVQEGRAVFTLLCQFHAPEDGFVHQAAAMPDVPPPEEVPTLQQFVRDNGDRLDFAAIRNFSGALPIEMRAIAPEAYFYERPREPERAFWFRLPGAATIDDPREQACLLAYASDYWLAGVSATPHGFPTNSSSLLISSLDHSLWFHRPVRCDEGLLHHTHSPAAGDGLGFAQGRIFDRRGRLVASTAQECLLRQLRPDA</sequence>
<dbReference type="GO" id="GO:0009062">
    <property type="term" value="P:fatty acid catabolic process"/>
    <property type="evidence" value="ECO:0007669"/>
    <property type="project" value="TreeGrafter"/>
</dbReference>
<dbReference type="Pfam" id="PF13622">
    <property type="entry name" value="4HBT_3"/>
    <property type="match status" value="1"/>
</dbReference>
<keyword evidence="6" id="KW-1185">Reference proteome</keyword>
<evidence type="ECO:0000256" key="2">
    <source>
        <dbReference type="ARBA" id="ARBA00022801"/>
    </source>
</evidence>
<dbReference type="GO" id="GO:0047617">
    <property type="term" value="F:fatty acyl-CoA hydrolase activity"/>
    <property type="evidence" value="ECO:0007669"/>
    <property type="project" value="InterPro"/>
</dbReference>
<dbReference type="STRING" id="439228.SAMN06295920_101559"/>
<feature type="domain" description="Acyl-CoA thioesterase-like N-terminal HotDog" evidence="3">
    <location>
        <begin position="40"/>
        <end position="118"/>
    </location>
</feature>